<evidence type="ECO:0000256" key="1">
    <source>
        <dbReference type="SAM" id="MobiDB-lite"/>
    </source>
</evidence>
<reference evidence="2" key="1">
    <citation type="journal article" date="2021" name="IMA Fungus">
        <title>Genomic characterization of three marine fungi, including Emericellopsis atlantica sp. nov. with signatures of a generalist lifestyle and marine biomass degradation.</title>
        <authorList>
            <person name="Hagestad O.C."/>
            <person name="Hou L."/>
            <person name="Andersen J.H."/>
            <person name="Hansen E.H."/>
            <person name="Altermark B."/>
            <person name="Li C."/>
            <person name="Kuhnert E."/>
            <person name="Cox R.J."/>
            <person name="Crous P.W."/>
            <person name="Spatafora J.W."/>
            <person name="Lail K."/>
            <person name="Amirebrahimi M."/>
            <person name="Lipzen A."/>
            <person name="Pangilinan J."/>
            <person name="Andreopoulos W."/>
            <person name="Hayes R.D."/>
            <person name="Ng V."/>
            <person name="Grigoriev I.V."/>
            <person name="Jackson S.A."/>
            <person name="Sutton T.D.S."/>
            <person name="Dobson A.D.W."/>
            <person name="Rama T."/>
        </authorList>
    </citation>
    <scope>NUCLEOTIDE SEQUENCE</scope>
    <source>
        <strain evidence="2">TRa018bII</strain>
    </source>
</reference>
<evidence type="ECO:0000313" key="2">
    <source>
        <dbReference type="EMBL" id="KAG9233303.1"/>
    </source>
</evidence>
<proteinExistence type="predicted"/>
<protein>
    <submittedName>
        <fullName evidence="2">Uncharacterized protein</fullName>
    </submittedName>
</protein>
<organism evidence="2 3">
    <name type="scientific">Amylocarpus encephaloides</name>
    <dbReference type="NCBI Taxonomy" id="45428"/>
    <lineage>
        <taxon>Eukaryota</taxon>
        <taxon>Fungi</taxon>
        <taxon>Dikarya</taxon>
        <taxon>Ascomycota</taxon>
        <taxon>Pezizomycotina</taxon>
        <taxon>Leotiomycetes</taxon>
        <taxon>Helotiales</taxon>
        <taxon>Helotiales incertae sedis</taxon>
        <taxon>Amylocarpus</taxon>
    </lineage>
</organism>
<evidence type="ECO:0000313" key="3">
    <source>
        <dbReference type="Proteomes" id="UP000824998"/>
    </source>
</evidence>
<gene>
    <name evidence="2" type="ORF">BJ875DRAFT_442393</name>
</gene>
<comment type="caution">
    <text evidence="2">The sequence shown here is derived from an EMBL/GenBank/DDBJ whole genome shotgun (WGS) entry which is preliminary data.</text>
</comment>
<feature type="region of interest" description="Disordered" evidence="1">
    <location>
        <begin position="292"/>
        <end position="320"/>
    </location>
</feature>
<name>A0A9P7YG70_9HELO</name>
<dbReference type="Proteomes" id="UP000824998">
    <property type="component" value="Unassembled WGS sequence"/>
</dbReference>
<dbReference type="EMBL" id="MU251507">
    <property type="protein sequence ID" value="KAG9233303.1"/>
    <property type="molecule type" value="Genomic_DNA"/>
</dbReference>
<feature type="region of interest" description="Disordered" evidence="1">
    <location>
        <begin position="78"/>
        <end position="97"/>
    </location>
</feature>
<dbReference type="AlphaFoldDB" id="A0A9P7YG70"/>
<accession>A0A9P7YG70</accession>
<keyword evidence="3" id="KW-1185">Reference proteome</keyword>
<sequence>MWENEVQQVQQNLSRRVSQLPAALQGNRAIYDEHPAILDAEEDDQKIDLLDEGRRRSFKKRKSRHSTLEEFRLANAQLSENDTPETPVPRLNHHRSMNTFSDDFSRTITSGQLMASVDDIPGRKFSPVKLGNFLDRLLPSLSSNKTHGRDSHSSISNINSVGDHYQFRTPCANQKAFEAVSGSENLGVTTIEQLPVSTKSKLSDSCEGDGLLATRREFVAMRDRVLALSSGSIGNPTVISHFSQDKQEIRLADVARPPLSRAIDGSIRVSQNPSESNTRAINDVNTQSHVLSQIHQNSPTENREAGNSHANTPPAEVQASRIESSISAALTDQEIQLLETFPKAKDPDSFMDSLNIHSSQINRPHSVHNDHIATEPSMDEEYMFPQNFNGLPQLNYSHSPFPTQPNFNGLPQLNFSHRPFPTQPNFNGPPQLNYSHSLFPTQPNTPPSFHSHPCFHQYSFGGYQGMTEPPFYGNYDSYQQAPMHNQYNYPFNNFQHQAGYHTQSQMPSMSPFYQHVQQVSSHPGDPQQQYHQLIYQAVLLIQRQ</sequence>